<proteinExistence type="predicted"/>
<evidence type="ECO:0000313" key="1">
    <source>
        <dbReference type="EMBL" id="QDV09709.1"/>
    </source>
</evidence>
<evidence type="ECO:0000313" key="2">
    <source>
        <dbReference type="Proteomes" id="UP000320390"/>
    </source>
</evidence>
<reference evidence="1 2" key="1">
    <citation type="submission" date="2019-02" db="EMBL/GenBank/DDBJ databases">
        <title>Deep-cultivation of Planctomycetes and their phenomic and genomic characterization uncovers novel biology.</title>
        <authorList>
            <person name="Wiegand S."/>
            <person name="Jogler M."/>
            <person name="Boedeker C."/>
            <person name="Pinto D."/>
            <person name="Vollmers J."/>
            <person name="Rivas-Marin E."/>
            <person name="Kohn T."/>
            <person name="Peeters S.H."/>
            <person name="Heuer A."/>
            <person name="Rast P."/>
            <person name="Oberbeckmann S."/>
            <person name="Bunk B."/>
            <person name="Jeske O."/>
            <person name="Meyerdierks A."/>
            <person name="Storesund J.E."/>
            <person name="Kallscheuer N."/>
            <person name="Luecker S."/>
            <person name="Lage O.M."/>
            <person name="Pohl T."/>
            <person name="Merkel B.J."/>
            <person name="Hornburger P."/>
            <person name="Mueller R.-W."/>
            <person name="Bruemmer F."/>
            <person name="Labrenz M."/>
            <person name="Spormann A.M."/>
            <person name="Op den Camp H."/>
            <person name="Overmann J."/>
            <person name="Amann R."/>
            <person name="Jetten M.S.M."/>
            <person name="Mascher T."/>
            <person name="Medema M.H."/>
            <person name="Devos D.P."/>
            <person name="Kaster A.-K."/>
            <person name="Ovreas L."/>
            <person name="Rohde M."/>
            <person name="Galperin M.Y."/>
            <person name="Jogler C."/>
        </authorList>
    </citation>
    <scope>NUCLEOTIDE SEQUENCE [LARGE SCALE GENOMIC DNA]</scope>
    <source>
        <strain evidence="1 2">Poly30</strain>
    </source>
</reference>
<dbReference type="AlphaFoldDB" id="A0A518F057"/>
<name>A0A518F057_9BACT</name>
<protein>
    <submittedName>
        <fullName evidence="1">Uncharacterized protein</fullName>
    </submittedName>
</protein>
<accession>A0A518F057</accession>
<organism evidence="1 2">
    <name type="scientific">Saltatorellus ferox</name>
    <dbReference type="NCBI Taxonomy" id="2528018"/>
    <lineage>
        <taxon>Bacteria</taxon>
        <taxon>Pseudomonadati</taxon>
        <taxon>Planctomycetota</taxon>
        <taxon>Planctomycetia</taxon>
        <taxon>Planctomycetia incertae sedis</taxon>
        <taxon>Saltatorellus</taxon>
    </lineage>
</organism>
<keyword evidence="2" id="KW-1185">Reference proteome</keyword>
<dbReference type="Proteomes" id="UP000320390">
    <property type="component" value="Chromosome"/>
</dbReference>
<sequence>MTAALAWGVFTPLNANIPRMRHFATLLEVPIRFRP</sequence>
<gene>
    <name evidence="1" type="ORF">Poly30_52680</name>
</gene>
<dbReference type="EMBL" id="CP036434">
    <property type="protein sequence ID" value="QDV09709.1"/>
    <property type="molecule type" value="Genomic_DNA"/>
</dbReference>